<dbReference type="EMBL" id="JAVRHQ010000002">
    <property type="protein sequence ID" value="MDT0641739.1"/>
    <property type="molecule type" value="Genomic_DNA"/>
</dbReference>
<dbReference type="Proteomes" id="UP001262889">
    <property type="component" value="Unassembled WGS sequence"/>
</dbReference>
<gene>
    <name evidence="4" type="ORF">RM553_02740</name>
</gene>
<keyword evidence="4" id="KW-0540">Nuclease</keyword>
<comment type="caution">
    <text evidence="4">The sequence shown here is derived from an EMBL/GenBank/DDBJ whole genome shotgun (WGS) entry which is preliminary data.</text>
</comment>
<feature type="region of interest" description="Disordered" evidence="1">
    <location>
        <begin position="328"/>
        <end position="373"/>
    </location>
</feature>
<evidence type="ECO:0000259" key="3">
    <source>
        <dbReference type="Pfam" id="PF03372"/>
    </source>
</evidence>
<feature type="transmembrane region" description="Helical" evidence="2">
    <location>
        <begin position="65"/>
        <end position="84"/>
    </location>
</feature>
<feature type="domain" description="Endonuclease/exonuclease/phosphatase" evidence="3">
    <location>
        <begin position="110"/>
        <end position="314"/>
    </location>
</feature>
<dbReference type="Pfam" id="PF03372">
    <property type="entry name" value="Exo_endo_phos"/>
    <property type="match status" value="1"/>
</dbReference>
<dbReference type="RefSeq" id="WP_311533450.1">
    <property type="nucleotide sequence ID" value="NZ_JAVRHQ010000002.1"/>
</dbReference>
<organism evidence="4 5">
    <name type="scientific">Autumnicola tepida</name>
    <dbReference type="NCBI Taxonomy" id="3075595"/>
    <lineage>
        <taxon>Bacteria</taxon>
        <taxon>Pseudomonadati</taxon>
        <taxon>Bacteroidota</taxon>
        <taxon>Flavobacteriia</taxon>
        <taxon>Flavobacteriales</taxon>
        <taxon>Flavobacteriaceae</taxon>
        <taxon>Autumnicola</taxon>
    </lineage>
</organism>
<proteinExistence type="predicted"/>
<keyword evidence="2" id="KW-0812">Transmembrane</keyword>
<keyword evidence="2" id="KW-0472">Membrane</keyword>
<evidence type="ECO:0000256" key="1">
    <source>
        <dbReference type="SAM" id="MobiDB-lite"/>
    </source>
</evidence>
<dbReference type="InterPro" id="IPR036691">
    <property type="entry name" value="Endo/exonu/phosph_ase_sf"/>
</dbReference>
<dbReference type="Gene3D" id="3.60.10.10">
    <property type="entry name" value="Endonuclease/exonuclease/phosphatase"/>
    <property type="match status" value="1"/>
</dbReference>
<keyword evidence="4" id="KW-0378">Hydrolase</keyword>
<dbReference type="InterPro" id="IPR005135">
    <property type="entry name" value="Endo/exonuclease/phosphatase"/>
</dbReference>
<protein>
    <submittedName>
        <fullName evidence="4">Endonuclease/exonuclease/phosphatase family protein</fullName>
    </submittedName>
</protein>
<reference evidence="4 5" key="1">
    <citation type="submission" date="2023-09" db="EMBL/GenBank/DDBJ databases">
        <authorList>
            <person name="Rey-Velasco X."/>
        </authorList>
    </citation>
    <scope>NUCLEOTIDE SEQUENCE [LARGE SCALE GENOMIC DNA]</scope>
    <source>
        <strain evidence="4 5">F363</strain>
    </source>
</reference>
<sequence>MKLKPFLRGFGIIAILLTIIPLAAADYWWVRMFDYPHIQLTILTMVALVVYFARFDIRSWKDYAFVGLLTACFAFQLIKIYPYLPHKDYEVGNASAEISKENTIRFFAANVLQKNKNPKPLIEELKKENPDIVLLTETNKKWQSELAEVTLDFPYKVEAPLDNTYGMLLYSRLKLKNPEIHYLIDDSIPSIHSVIELDSGKEIQLYAIHPTPPMPQHNPSSTDRDAEMMMIAKKARESKLPVIVAGDFNDVAWSGTTGLFKNVGGLLDIRVGRGFYNTFDAGSNILRWPLDHFFVSEEFRLVKCRAMSTIDSDHFPFYITVSLEPERAKEQIPETPTSQQLKRANDQIAAAIKKQKEEEKEERKEKGKQAYRQ</sequence>
<evidence type="ECO:0000313" key="4">
    <source>
        <dbReference type="EMBL" id="MDT0641739.1"/>
    </source>
</evidence>
<feature type="transmembrane region" description="Helical" evidence="2">
    <location>
        <begin position="35"/>
        <end position="53"/>
    </location>
</feature>
<keyword evidence="5" id="KW-1185">Reference proteome</keyword>
<feature type="compositionally biased region" description="Basic and acidic residues" evidence="1">
    <location>
        <begin position="354"/>
        <end position="373"/>
    </location>
</feature>
<evidence type="ECO:0000313" key="5">
    <source>
        <dbReference type="Proteomes" id="UP001262889"/>
    </source>
</evidence>
<keyword evidence="2" id="KW-1133">Transmembrane helix</keyword>
<dbReference type="SUPFAM" id="SSF56219">
    <property type="entry name" value="DNase I-like"/>
    <property type="match status" value="1"/>
</dbReference>
<accession>A0ABU3C5W5</accession>
<dbReference type="GO" id="GO:0004519">
    <property type="term" value="F:endonuclease activity"/>
    <property type="evidence" value="ECO:0007669"/>
    <property type="project" value="UniProtKB-KW"/>
</dbReference>
<keyword evidence="4" id="KW-0255">Endonuclease</keyword>
<name>A0ABU3C5W5_9FLAO</name>
<evidence type="ECO:0000256" key="2">
    <source>
        <dbReference type="SAM" id="Phobius"/>
    </source>
</evidence>